<keyword evidence="4" id="KW-1185">Reference proteome</keyword>
<reference evidence="3 4" key="1">
    <citation type="submission" date="2018-10" db="EMBL/GenBank/DDBJ databases">
        <title>Natronolimnobius sp. XQ-INN 246 isolated from Inner Mongolia Autonomous Region of China.</title>
        <authorList>
            <person name="Xue Q."/>
        </authorList>
    </citation>
    <scope>NUCLEOTIDE SEQUENCE [LARGE SCALE GENOMIC DNA]</scope>
    <source>
        <strain evidence="3 4">XQ-INN 246</strain>
    </source>
</reference>
<dbReference type="PRINTS" id="PR00081">
    <property type="entry name" value="GDHRDH"/>
</dbReference>
<proteinExistence type="inferred from homology"/>
<evidence type="ECO:0000313" key="3">
    <source>
        <dbReference type="EMBL" id="THE64058.1"/>
    </source>
</evidence>
<comment type="caution">
    <text evidence="3">The sequence shown here is derived from an EMBL/GenBank/DDBJ whole genome shotgun (WGS) entry which is preliminary data.</text>
</comment>
<dbReference type="Proteomes" id="UP000318864">
    <property type="component" value="Unassembled WGS sequence"/>
</dbReference>
<accession>A0A4S3TND7</accession>
<evidence type="ECO:0000313" key="4">
    <source>
        <dbReference type="Proteomes" id="UP000318864"/>
    </source>
</evidence>
<sequence>MGRATATRLVEEGVDVVVTDVDEDGGEATVDGINENEAAVLHCTRSVAGELARYDIRSTAVRSGLIETAMTDRWYSNTEREALCQRTAFGRGGDPDEVASCVAFRASEVASYVTGRAKRRRRRRLSGGFVPTLSGSAVHRGSERCSRSPLRNKMCAGRRLKRAR</sequence>
<dbReference type="SUPFAM" id="SSF51735">
    <property type="entry name" value="NAD(P)-binding Rossmann-fold domains"/>
    <property type="match status" value="2"/>
</dbReference>
<dbReference type="EMBL" id="RBZW01000044">
    <property type="protein sequence ID" value="THE64058.1"/>
    <property type="molecule type" value="Genomic_DNA"/>
</dbReference>
<organism evidence="3 4">
    <name type="scientific">Salinadaptatus halalkaliphilus</name>
    <dbReference type="NCBI Taxonomy" id="2419781"/>
    <lineage>
        <taxon>Archaea</taxon>
        <taxon>Methanobacteriati</taxon>
        <taxon>Methanobacteriota</taxon>
        <taxon>Stenosarchaea group</taxon>
        <taxon>Halobacteria</taxon>
        <taxon>Halobacteriales</taxon>
        <taxon>Natrialbaceae</taxon>
        <taxon>Salinadaptatus</taxon>
    </lineage>
</organism>
<comment type="similarity">
    <text evidence="1">Belongs to the short-chain dehydrogenases/reductases (SDR) family.</text>
</comment>
<dbReference type="Pfam" id="PF13561">
    <property type="entry name" value="adh_short_C2"/>
    <property type="match status" value="1"/>
</dbReference>
<dbReference type="AlphaFoldDB" id="A0A4S3TND7"/>
<dbReference type="GO" id="GO:0016491">
    <property type="term" value="F:oxidoreductase activity"/>
    <property type="evidence" value="ECO:0007669"/>
    <property type="project" value="UniProtKB-KW"/>
</dbReference>
<gene>
    <name evidence="3" type="ORF">D8Y22_15140</name>
</gene>
<dbReference type="InterPro" id="IPR002347">
    <property type="entry name" value="SDR_fam"/>
</dbReference>
<protein>
    <submittedName>
        <fullName evidence="3">SDR family oxidoreductase</fullName>
    </submittedName>
</protein>
<keyword evidence="2" id="KW-0560">Oxidoreductase</keyword>
<evidence type="ECO:0000256" key="1">
    <source>
        <dbReference type="ARBA" id="ARBA00006484"/>
    </source>
</evidence>
<dbReference type="InterPro" id="IPR036291">
    <property type="entry name" value="NAD(P)-bd_dom_sf"/>
</dbReference>
<dbReference type="Gene3D" id="3.40.50.720">
    <property type="entry name" value="NAD(P)-binding Rossmann-like Domain"/>
    <property type="match status" value="1"/>
</dbReference>
<dbReference type="PANTHER" id="PTHR43477:SF1">
    <property type="entry name" value="DIHYDROANTICAPSIN 7-DEHYDROGENASE"/>
    <property type="match status" value="1"/>
</dbReference>
<dbReference type="InterPro" id="IPR051122">
    <property type="entry name" value="SDR_DHRS6-like"/>
</dbReference>
<evidence type="ECO:0000256" key="2">
    <source>
        <dbReference type="ARBA" id="ARBA00023002"/>
    </source>
</evidence>
<dbReference type="PANTHER" id="PTHR43477">
    <property type="entry name" value="DIHYDROANTICAPSIN 7-DEHYDROGENASE"/>
    <property type="match status" value="1"/>
</dbReference>
<name>A0A4S3TND7_9EURY</name>